<dbReference type="InterPro" id="IPR036259">
    <property type="entry name" value="MFS_trans_sf"/>
</dbReference>
<reference evidence="7" key="1">
    <citation type="journal article" date="2019" name="Int. J. Syst. Evol. Microbiol.">
        <title>The Global Catalogue of Microorganisms (GCM) 10K type strain sequencing project: providing services to taxonomists for standard genome sequencing and annotation.</title>
        <authorList>
            <consortium name="The Broad Institute Genomics Platform"/>
            <consortium name="The Broad Institute Genome Sequencing Center for Infectious Disease"/>
            <person name="Wu L."/>
            <person name="Ma J."/>
        </authorList>
    </citation>
    <scope>NUCLEOTIDE SEQUENCE [LARGE SCALE GENOMIC DNA]</scope>
    <source>
        <strain evidence="7">CGMCC 1.15772</strain>
    </source>
</reference>
<dbReference type="EMBL" id="JBHSWD010000001">
    <property type="protein sequence ID" value="MFC6591863.1"/>
    <property type="molecule type" value="Genomic_DNA"/>
</dbReference>
<dbReference type="SUPFAM" id="SSF103473">
    <property type="entry name" value="MFS general substrate transporter"/>
    <property type="match status" value="1"/>
</dbReference>
<proteinExistence type="predicted"/>
<feature type="transmembrane region" description="Helical" evidence="4">
    <location>
        <begin position="35"/>
        <end position="61"/>
    </location>
</feature>
<organism evidence="6 7">
    <name type="scientific">Deinococcus lacus</name>
    <dbReference type="NCBI Taxonomy" id="392561"/>
    <lineage>
        <taxon>Bacteria</taxon>
        <taxon>Thermotogati</taxon>
        <taxon>Deinococcota</taxon>
        <taxon>Deinococci</taxon>
        <taxon>Deinococcales</taxon>
        <taxon>Deinococcaceae</taxon>
        <taxon>Deinococcus</taxon>
    </lineage>
</organism>
<evidence type="ECO:0000256" key="3">
    <source>
        <dbReference type="ARBA" id="ARBA00023136"/>
    </source>
</evidence>
<dbReference type="PROSITE" id="PS50850">
    <property type="entry name" value="MFS"/>
    <property type="match status" value="1"/>
</dbReference>
<evidence type="ECO:0000313" key="6">
    <source>
        <dbReference type="EMBL" id="MFC6591863.1"/>
    </source>
</evidence>
<keyword evidence="2 4" id="KW-1133">Transmembrane helix</keyword>
<comment type="caution">
    <text evidence="6">The sequence shown here is derived from an EMBL/GenBank/DDBJ whole genome shotgun (WGS) entry which is preliminary data.</text>
</comment>
<protein>
    <recommendedName>
        <fullName evidence="5">Major facilitator superfamily (MFS) profile domain-containing protein</fullName>
    </recommendedName>
</protein>
<gene>
    <name evidence="6" type="ORF">ACFP81_07480</name>
</gene>
<feature type="transmembrane region" description="Helical" evidence="4">
    <location>
        <begin position="119"/>
        <end position="143"/>
    </location>
</feature>
<feature type="domain" description="Major facilitator superfamily (MFS) profile" evidence="5">
    <location>
        <begin position="1"/>
        <end position="151"/>
    </location>
</feature>
<evidence type="ECO:0000256" key="1">
    <source>
        <dbReference type="ARBA" id="ARBA00022692"/>
    </source>
</evidence>
<dbReference type="Gene3D" id="1.20.1250.20">
    <property type="entry name" value="MFS general substrate transporter like domains"/>
    <property type="match status" value="1"/>
</dbReference>
<dbReference type="Proteomes" id="UP001596297">
    <property type="component" value="Unassembled WGS sequence"/>
</dbReference>
<dbReference type="InterPro" id="IPR020846">
    <property type="entry name" value="MFS_dom"/>
</dbReference>
<keyword evidence="3 4" id="KW-0472">Membrane</keyword>
<keyword evidence="7" id="KW-1185">Reference proteome</keyword>
<evidence type="ECO:0000313" key="7">
    <source>
        <dbReference type="Proteomes" id="UP001596297"/>
    </source>
</evidence>
<accession>A0ABW1YEK4</accession>
<keyword evidence="1 4" id="KW-0812">Transmembrane</keyword>
<evidence type="ECO:0000259" key="5">
    <source>
        <dbReference type="PROSITE" id="PS50850"/>
    </source>
</evidence>
<name>A0ABW1YEK4_9DEIO</name>
<evidence type="ECO:0000256" key="4">
    <source>
        <dbReference type="SAM" id="Phobius"/>
    </source>
</evidence>
<evidence type="ECO:0000256" key="2">
    <source>
        <dbReference type="ARBA" id="ARBA00022989"/>
    </source>
</evidence>
<sequence>MAWLGTANGVAQVLTGSLVVAAAHRAALPATLLGGLGVMVLGAIAIALAPGFWVLIAGVILTSLGNAPANIAQTTLEQRFVAAPLLGRVKGAQNTLVQLAFLLGAALAGATIQMIGPRAWLVCSAGLLLAAFVVSATVTVPLLRRRATAQD</sequence>
<dbReference type="RefSeq" id="WP_380082873.1">
    <property type="nucleotide sequence ID" value="NZ_JBHSWD010000001.1"/>
</dbReference>
<feature type="transmembrane region" description="Helical" evidence="4">
    <location>
        <begin position="95"/>
        <end position="113"/>
    </location>
</feature>